<feature type="domain" description="Bacteriophage T5 Orf172 DNA-binding" evidence="1">
    <location>
        <begin position="80"/>
        <end position="161"/>
    </location>
</feature>
<reference evidence="2" key="1">
    <citation type="submission" date="2019-01" db="EMBL/GenBank/DDBJ databases">
        <title>Draft genome sequences of three monokaryotic isolates of the white-rot basidiomycete fungus Dichomitus squalens.</title>
        <authorList>
            <consortium name="DOE Joint Genome Institute"/>
            <person name="Lopez S.C."/>
            <person name="Andreopoulos B."/>
            <person name="Pangilinan J."/>
            <person name="Lipzen A."/>
            <person name="Riley R."/>
            <person name="Ahrendt S."/>
            <person name="Ng V."/>
            <person name="Barry K."/>
            <person name="Daum C."/>
            <person name="Grigoriev I.V."/>
            <person name="Hilden K.S."/>
            <person name="Makela M.R."/>
            <person name="de Vries R.P."/>
        </authorList>
    </citation>
    <scope>NUCLEOTIDE SEQUENCE [LARGE SCALE GENOMIC DNA]</scope>
    <source>
        <strain evidence="2">OM18370.1</strain>
    </source>
</reference>
<organism evidence="2">
    <name type="scientific">Dichomitus squalens</name>
    <dbReference type="NCBI Taxonomy" id="114155"/>
    <lineage>
        <taxon>Eukaryota</taxon>
        <taxon>Fungi</taxon>
        <taxon>Dikarya</taxon>
        <taxon>Basidiomycota</taxon>
        <taxon>Agaricomycotina</taxon>
        <taxon>Agaricomycetes</taxon>
        <taxon>Polyporales</taxon>
        <taxon>Polyporaceae</taxon>
        <taxon>Dichomitus</taxon>
    </lineage>
</organism>
<dbReference type="AlphaFoldDB" id="A0A4Q9M3H4"/>
<proteinExistence type="predicted"/>
<gene>
    <name evidence="2" type="ORF">BD311DRAFT_812415</name>
</gene>
<dbReference type="EMBL" id="ML143626">
    <property type="protein sequence ID" value="TBU21309.1"/>
    <property type="molecule type" value="Genomic_DNA"/>
</dbReference>
<evidence type="ECO:0000313" key="2">
    <source>
        <dbReference type="EMBL" id="TBU21309.1"/>
    </source>
</evidence>
<evidence type="ECO:0000259" key="1">
    <source>
        <dbReference type="Pfam" id="PF10544"/>
    </source>
</evidence>
<name>A0A4Q9M3H4_9APHY</name>
<sequence>MRLPHYCKADLKMCLKEMSFRCLKFPSELRPFAAWVPSFIEERTQVLLRDAIRKPPSRVDVEGLLYGLQVDDPTCPYDVVKVKIGRTTHINRHYNEHLNTCPSLRYTILGYYPPRASPESATSPFALQTDLGVAHMKPTDTVPFSHRLEYLAHLVLADVAANAPYLCTAWPTSDSAGLRLGVIQERSPCTDCKHVHEEVFVFRRFPGNLRGKEWELVIRPIIMKLALHVEFYSAL</sequence>
<dbReference type="InterPro" id="IPR053006">
    <property type="entry name" value="Meiosis_regulatory"/>
</dbReference>
<dbReference type="Proteomes" id="UP000292957">
    <property type="component" value="Unassembled WGS sequence"/>
</dbReference>
<dbReference type="OMA" id="REWELIV"/>
<dbReference type="InterPro" id="IPR018306">
    <property type="entry name" value="Phage_T5_Orf172_DNA-bd"/>
</dbReference>
<protein>
    <recommendedName>
        <fullName evidence="1">Bacteriophage T5 Orf172 DNA-binding domain-containing protein</fullName>
    </recommendedName>
</protein>
<accession>A0A4Q9M3H4</accession>
<dbReference type="OrthoDB" id="2743284at2759"/>
<dbReference type="PANTHER" id="PTHR28094">
    <property type="entry name" value="MEIOTICALLY UP-REGULATED GENE 113 PROTEIN"/>
    <property type="match status" value="1"/>
</dbReference>
<dbReference type="Pfam" id="PF10544">
    <property type="entry name" value="T5orf172"/>
    <property type="match status" value="1"/>
</dbReference>
<dbReference type="PANTHER" id="PTHR28094:SF1">
    <property type="entry name" value="MEIOTICALLY UP-REGULATED GENE 113 PROTEIN"/>
    <property type="match status" value="1"/>
</dbReference>